<protein>
    <recommendedName>
        <fullName evidence="2">histidine kinase</fullName>
        <ecNumber evidence="2">2.7.13.3</ecNumber>
    </recommendedName>
</protein>
<dbReference type="PROSITE" id="PS50113">
    <property type="entry name" value="PAC"/>
    <property type="match status" value="1"/>
</dbReference>
<evidence type="ECO:0000256" key="1">
    <source>
        <dbReference type="ARBA" id="ARBA00000085"/>
    </source>
</evidence>
<dbReference type="GO" id="GO:0006355">
    <property type="term" value="P:regulation of DNA-templated transcription"/>
    <property type="evidence" value="ECO:0007669"/>
    <property type="project" value="InterPro"/>
</dbReference>
<evidence type="ECO:0000256" key="7">
    <source>
        <dbReference type="ARBA" id="ARBA00022840"/>
    </source>
</evidence>
<dbReference type="InterPro" id="IPR005467">
    <property type="entry name" value="His_kinase_dom"/>
</dbReference>
<proteinExistence type="predicted"/>
<dbReference type="SUPFAM" id="SSF55785">
    <property type="entry name" value="PYP-like sensor domain (PAS domain)"/>
    <property type="match status" value="1"/>
</dbReference>
<evidence type="ECO:0000256" key="8">
    <source>
        <dbReference type="ARBA" id="ARBA00023012"/>
    </source>
</evidence>
<dbReference type="CDD" id="cd00130">
    <property type="entry name" value="PAS"/>
    <property type="match status" value="1"/>
</dbReference>
<dbReference type="KEGG" id="rta:Rta_37050"/>
<dbReference type="PROSITE" id="PS50112">
    <property type="entry name" value="PAS"/>
    <property type="match status" value="1"/>
</dbReference>
<evidence type="ECO:0000256" key="6">
    <source>
        <dbReference type="ARBA" id="ARBA00022777"/>
    </source>
</evidence>
<dbReference type="GO" id="GO:0005524">
    <property type="term" value="F:ATP binding"/>
    <property type="evidence" value="ECO:0007669"/>
    <property type="project" value="UniProtKB-KW"/>
</dbReference>
<keyword evidence="3" id="KW-0597">Phosphoprotein</keyword>
<dbReference type="InterPro" id="IPR036890">
    <property type="entry name" value="HATPase_C_sf"/>
</dbReference>
<keyword evidence="7" id="KW-0067">ATP-binding</keyword>
<dbReference type="InterPro" id="IPR000700">
    <property type="entry name" value="PAS-assoc_C"/>
</dbReference>
<sequence>MWAALVGLVAALLVILVWLAGRYEASQVQDKLDVDTAQAAGDIRTALARNLQALQASPPSREGWALEAAQLLRERREWVRIEWRDSALVAVAAVDTPYRAPPFGRLGRENAQADVQLACANARRRGGPAYAASYFLPQPGGLGMEVMELCLPHVVAGQLAGYMVATYSLAEMLTSLVGPQLTRNQEVSFVEADGTRLALHGVAQRGSRIFSSQQLLDLPGNTLVLRMDSWRAAPDLFPNVLTALVTGMSIALAAVLALLGKDTRRRVRVEQDLADALAFRKAMEDSLVTGLRARDLQGRITYVNPAFCQMVGFSAEELMGKSAPAPYWPPELVDEYQKRQAVRLAGQHVPPREGFESVFMRKDGSRFPVLIIEAPLINAQGVQTGWMSAFLDVSEQRRIEELSRASQERLQATARLATVGEMASLLSHELSQPLSAIASYATGSLNLLQGGAVDGIELAMRRIAEQAERAGKVIRSVHDFVRRRDQAREAVAPQALVDAVMPLVGLQARKLGVTVLTRLPEGLPAVLCDRTMVEQVLLNLARNAMQAMDEAGVARPTLTLQVRRCPPAADGGEAWLEFSVADGGPGVPRDIQDRLFTPFFTTKAEGMGLGLSLCRTVVEQHGGLLEFEPNLPQGTVFRFTLPVAGPAGAPGGLPAAALEAA</sequence>
<evidence type="ECO:0000256" key="4">
    <source>
        <dbReference type="ARBA" id="ARBA00022679"/>
    </source>
</evidence>
<dbReference type="GO" id="GO:0000155">
    <property type="term" value="F:phosphorelay sensor kinase activity"/>
    <property type="evidence" value="ECO:0007669"/>
    <property type="project" value="InterPro"/>
</dbReference>
<dbReference type="CDD" id="cd00082">
    <property type="entry name" value="HisKA"/>
    <property type="match status" value="1"/>
</dbReference>
<dbReference type="InterPro" id="IPR036097">
    <property type="entry name" value="HisK_dim/P_sf"/>
</dbReference>
<evidence type="ECO:0000259" key="11">
    <source>
        <dbReference type="PROSITE" id="PS50112"/>
    </source>
</evidence>
<name>F5Y252_RAMTT</name>
<dbReference type="InterPro" id="IPR035965">
    <property type="entry name" value="PAS-like_dom_sf"/>
</dbReference>
<dbReference type="InterPro" id="IPR003661">
    <property type="entry name" value="HisK_dim/P_dom"/>
</dbReference>
<dbReference type="EMBL" id="CP000245">
    <property type="protein sequence ID" value="AEG94820.1"/>
    <property type="molecule type" value="Genomic_DNA"/>
</dbReference>
<comment type="catalytic activity">
    <reaction evidence="1">
        <text>ATP + protein L-histidine = ADP + protein N-phospho-L-histidine.</text>
        <dbReference type="EC" id="2.7.13.3"/>
    </reaction>
</comment>
<evidence type="ECO:0000259" key="10">
    <source>
        <dbReference type="PROSITE" id="PS50109"/>
    </source>
</evidence>
<dbReference type="Pfam" id="PF02518">
    <property type="entry name" value="HATPase_c"/>
    <property type="match status" value="1"/>
</dbReference>
<evidence type="ECO:0000313" key="14">
    <source>
        <dbReference type="Proteomes" id="UP000008385"/>
    </source>
</evidence>
<evidence type="ECO:0000256" key="2">
    <source>
        <dbReference type="ARBA" id="ARBA00012438"/>
    </source>
</evidence>
<dbReference type="SUPFAM" id="SSF55874">
    <property type="entry name" value="ATPase domain of HSP90 chaperone/DNA topoisomerase II/histidine kinase"/>
    <property type="match status" value="1"/>
</dbReference>
<evidence type="ECO:0000259" key="12">
    <source>
        <dbReference type="PROSITE" id="PS50113"/>
    </source>
</evidence>
<dbReference type="Pfam" id="PF00989">
    <property type="entry name" value="PAS"/>
    <property type="match status" value="1"/>
</dbReference>
<dbReference type="InterPro" id="IPR004358">
    <property type="entry name" value="Sig_transdc_His_kin-like_C"/>
</dbReference>
<dbReference type="PANTHER" id="PTHR43065:SF10">
    <property type="entry name" value="PEROXIDE STRESS-ACTIVATED HISTIDINE KINASE MAK3"/>
    <property type="match status" value="1"/>
</dbReference>
<dbReference type="EC" id="2.7.13.3" evidence="2"/>
<dbReference type="AlphaFoldDB" id="F5Y252"/>
<feature type="domain" description="PAC" evidence="12">
    <location>
        <begin position="353"/>
        <end position="405"/>
    </location>
</feature>
<dbReference type="SMART" id="SM00387">
    <property type="entry name" value="HATPase_c"/>
    <property type="match status" value="1"/>
</dbReference>
<keyword evidence="8" id="KW-0902">Two-component regulatory system</keyword>
<keyword evidence="9" id="KW-0472">Membrane</keyword>
<keyword evidence="6 13" id="KW-0418">Kinase</keyword>
<dbReference type="SMART" id="SM00388">
    <property type="entry name" value="HisKA"/>
    <property type="match status" value="1"/>
</dbReference>
<feature type="domain" description="Histidine kinase" evidence="10">
    <location>
        <begin position="425"/>
        <end position="645"/>
    </location>
</feature>
<dbReference type="InterPro" id="IPR013767">
    <property type="entry name" value="PAS_fold"/>
</dbReference>
<gene>
    <name evidence="13" type="ordered locus">Rta_37050</name>
</gene>
<keyword evidence="4" id="KW-0808">Transferase</keyword>
<organism evidence="13 14">
    <name type="scientific">Ramlibacter tataouinensis (strain ATCC BAA-407 / DSM 14655 / LMG 21543 / TTB310)</name>
    <dbReference type="NCBI Taxonomy" id="365046"/>
    <lineage>
        <taxon>Bacteria</taxon>
        <taxon>Pseudomonadati</taxon>
        <taxon>Pseudomonadota</taxon>
        <taxon>Betaproteobacteria</taxon>
        <taxon>Burkholderiales</taxon>
        <taxon>Comamonadaceae</taxon>
        <taxon>Ramlibacter</taxon>
    </lineage>
</organism>
<evidence type="ECO:0000313" key="13">
    <source>
        <dbReference type="EMBL" id="AEG94820.1"/>
    </source>
</evidence>
<dbReference type="HOGENOM" id="CLU_011685_1_0_4"/>
<keyword evidence="5" id="KW-0547">Nucleotide-binding</keyword>
<evidence type="ECO:0000256" key="5">
    <source>
        <dbReference type="ARBA" id="ARBA00022741"/>
    </source>
</evidence>
<dbReference type="SUPFAM" id="SSF47384">
    <property type="entry name" value="Homodimeric domain of signal transducing histidine kinase"/>
    <property type="match status" value="1"/>
</dbReference>
<dbReference type="PRINTS" id="PR00344">
    <property type="entry name" value="BCTRLSENSOR"/>
</dbReference>
<dbReference type="STRING" id="365046.Rta_37050"/>
<keyword evidence="9" id="KW-0812">Transmembrane</keyword>
<keyword evidence="14" id="KW-1185">Reference proteome</keyword>
<evidence type="ECO:0000256" key="3">
    <source>
        <dbReference type="ARBA" id="ARBA00022553"/>
    </source>
</evidence>
<dbReference type="PROSITE" id="PS50109">
    <property type="entry name" value="HIS_KIN"/>
    <property type="match status" value="1"/>
</dbReference>
<reference evidence="14" key="1">
    <citation type="submission" date="2006-01" db="EMBL/GenBank/DDBJ databases">
        <title>Genome of the cyst-dividing bacterium Ramlibacter tataouinensis.</title>
        <authorList>
            <person name="Barakat M."/>
            <person name="Ortet P."/>
            <person name="De Luca G."/>
            <person name="Jourlin-Castelli C."/>
            <person name="Ansaldi M."/>
            <person name="Py B."/>
            <person name="Fichant G."/>
            <person name="Coutinho P."/>
            <person name="Voulhoux R."/>
            <person name="Bastien O."/>
            <person name="Roy S."/>
            <person name="Marechal E."/>
            <person name="Henrissat B."/>
            <person name="Quentin Y."/>
            <person name="Noirot P."/>
            <person name="Filloux A."/>
            <person name="Mejean V."/>
            <person name="DuBow M."/>
            <person name="Barras F."/>
            <person name="Heulin T."/>
        </authorList>
    </citation>
    <scope>NUCLEOTIDE SEQUENCE [LARGE SCALE GENOMIC DNA]</scope>
    <source>
        <strain evidence="14">ATCC BAA-407 / DSM 14655 / LMG 21543 / TTB310</strain>
    </source>
</reference>
<keyword evidence="9" id="KW-1133">Transmembrane helix</keyword>
<dbReference type="InterPro" id="IPR000014">
    <property type="entry name" value="PAS"/>
</dbReference>
<dbReference type="NCBIfam" id="TIGR00229">
    <property type="entry name" value="sensory_box"/>
    <property type="match status" value="1"/>
</dbReference>
<reference evidence="13 14" key="2">
    <citation type="journal article" date="2011" name="PLoS ONE">
        <title>The Cyst-Dividing Bacterium Ramlibacter tataouinensis TTB310 Genome Reveals a Well-Stocked Toolbox for Adaptation to a Desert Environment.</title>
        <authorList>
            <person name="De Luca G."/>
            <person name="Barakat M."/>
            <person name="Ortet P."/>
            <person name="Fochesato S."/>
            <person name="Jourlin-Castelli C."/>
            <person name="Ansaldi M."/>
            <person name="Py B."/>
            <person name="Fichant G."/>
            <person name="Coutinho P.M."/>
            <person name="Voulhoux R."/>
            <person name="Bastien O."/>
            <person name="Marechal E."/>
            <person name="Henrissat B."/>
            <person name="Quentin Y."/>
            <person name="Noirot P."/>
            <person name="Filloux A."/>
            <person name="Mejean V."/>
            <person name="Dubow M.S."/>
            <person name="Barras F."/>
            <person name="Barbe V."/>
            <person name="Weissenbach J."/>
            <person name="Mihalcescu I."/>
            <person name="Vermeglio A."/>
            <person name="Achouak W."/>
            <person name="Heulin T."/>
        </authorList>
    </citation>
    <scope>NUCLEOTIDE SEQUENCE [LARGE SCALE GENOMIC DNA]</scope>
    <source>
        <strain evidence="14">ATCC BAA-407 / DSM 14655 / LMG 21543 / TTB310</strain>
    </source>
</reference>
<dbReference type="SMART" id="SM00091">
    <property type="entry name" value="PAS"/>
    <property type="match status" value="1"/>
</dbReference>
<dbReference type="InterPro" id="IPR003594">
    <property type="entry name" value="HATPase_dom"/>
</dbReference>
<feature type="transmembrane region" description="Helical" evidence="9">
    <location>
        <begin position="236"/>
        <end position="259"/>
    </location>
</feature>
<feature type="domain" description="PAS" evidence="11">
    <location>
        <begin position="275"/>
        <end position="347"/>
    </location>
</feature>
<dbReference type="Proteomes" id="UP000008385">
    <property type="component" value="Chromosome"/>
</dbReference>
<dbReference type="eggNOG" id="COG4191">
    <property type="taxonomic scope" value="Bacteria"/>
</dbReference>
<dbReference type="PANTHER" id="PTHR43065">
    <property type="entry name" value="SENSOR HISTIDINE KINASE"/>
    <property type="match status" value="1"/>
</dbReference>
<evidence type="ECO:0000256" key="9">
    <source>
        <dbReference type="SAM" id="Phobius"/>
    </source>
</evidence>
<dbReference type="PATRIC" id="fig|365046.3.peg.3796"/>
<dbReference type="Gene3D" id="3.30.450.20">
    <property type="entry name" value="PAS domain"/>
    <property type="match status" value="1"/>
</dbReference>
<accession>F5Y252</accession>
<dbReference type="Gene3D" id="3.30.565.10">
    <property type="entry name" value="Histidine kinase-like ATPase, C-terminal domain"/>
    <property type="match status" value="1"/>
</dbReference>
<dbReference type="Gene3D" id="1.10.287.130">
    <property type="match status" value="1"/>
</dbReference>